<feature type="compositionally biased region" description="Basic residues" evidence="1">
    <location>
        <begin position="501"/>
        <end position="511"/>
    </location>
</feature>
<dbReference type="PANTHER" id="PTHR21538:SF24">
    <property type="entry name" value="PH DOMAIN-CONTAINING PROTEIN"/>
    <property type="match status" value="1"/>
</dbReference>
<dbReference type="PANTHER" id="PTHR21538">
    <property type="entry name" value="ANILLIN/RHOTEKIN RTKN"/>
    <property type="match status" value="1"/>
</dbReference>
<evidence type="ECO:0000313" key="4">
    <source>
        <dbReference type="Proteomes" id="UP000007819"/>
    </source>
</evidence>
<dbReference type="GO" id="GO:0000915">
    <property type="term" value="P:actomyosin contractile ring assembly"/>
    <property type="evidence" value="ECO:0007669"/>
    <property type="project" value="TreeGrafter"/>
</dbReference>
<sequence length="511" mass="58361">MAPTSKNSRKSLSTKCQLSGSMTNDKENAFLHSVSEFHSRIRRRESIRLKHKDYELEQKMEFEMKMREGTTRLLAACKHQTQSLQAAKSLLTSNERMTAYIAELHRKSREPPQIGWNGGKARVSLSDLRLPLMWRDTDHFKNKGDYRRFAVFCLAKIGTQLYDTSLMFPVDRSMTDVTFNDVLLFENVGPDFKLDLEVYAHVLRDDFSIASTPRKIKNTLHSSISRTVGKKLAATLRDELNSGKIGPSFELMASAKLTLEEVDDRVHTHDMKIECTQENRNNQLPLFGHFCCRLAAQPQCTSSPVYSGYVRPRDESSSSWANLQAFELSIWSTEEEAKSQPPQKTFRVDRNTVIRALKINNEIEISNESEKRTVSFIFSVENGEEKGNWLKYLVQHTKEHYKWKKAAENVMEVQLLETNRHSFVKPERQGSLYDETPLFESFDKSSHDKNRPTVMDMFSNGGQVSTTSLSSCSSTGSMSHNLRSNSSSSSSSTVSSSGTQRRSHWPFSRKT</sequence>
<dbReference type="RefSeq" id="XP_003247596.1">
    <property type="nucleotide sequence ID" value="XM_003247548.4"/>
</dbReference>
<dbReference type="Proteomes" id="UP000007819">
    <property type="component" value="Chromosome A1"/>
</dbReference>
<reference evidence="4" key="1">
    <citation type="submission" date="2010-06" db="EMBL/GenBank/DDBJ databases">
        <authorList>
            <person name="Jiang H."/>
            <person name="Abraham K."/>
            <person name="Ali S."/>
            <person name="Alsbrooks S.L."/>
            <person name="Anim B.N."/>
            <person name="Anosike U.S."/>
            <person name="Attaway T."/>
            <person name="Bandaranaike D.P."/>
            <person name="Battles P.K."/>
            <person name="Bell S.N."/>
            <person name="Bell A.V."/>
            <person name="Beltran B."/>
            <person name="Bickham C."/>
            <person name="Bustamante Y."/>
            <person name="Caleb T."/>
            <person name="Canada A."/>
            <person name="Cardenas V."/>
            <person name="Carter K."/>
            <person name="Chacko J."/>
            <person name="Chandrabose M.N."/>
            <person name="Chavez D."/>
            <person name="Chavez A."/>
            <person name="Chen L."/>
            <person name="Chu H.-S."/>
            <person name="Claassen K.J."/>
            <person name="Cockrell R."/>
            <person name="Collins M."/>
            <person name="Cooper J.A."/>
            <person name="Cree A."/>
            <person name="Curry S.M."/>
            <person name="Da Y."/>
            <person name="Dao M.D."/>
            <person name="Das B."/>
            <person name="Davila M.-L."/>
            <person name="Davy-Carroll L."/>
            <person name="Denson S."/>
            <person name="Dinh H."/>
            <person name="Ebong V.E."/>
            <person name="Edwards J.R."/>
            <person name="Egan A."/>
            <person name="El-Daye J."/>
            <person name="Escobedo L."/>
            <person name="Fernandez S."/>
            <person name="Fernando P.R."/>
            <person name="Flagg N."/>
            <person name="Forbes L.D."/>
            <person name="Fowler R.G."/>
            <person name="Fu Q."/>
            <person name="Gabisi R.A."/>
            <person name="Ganer J."/>
            <person name="Garbino Pronczuk A."/>
            <person name="Garcia R.M."/>
            <person name="Garner T."/>
            <person name="Garrett T.E."/>
            <person name="Gonzalez D.A."/>
            <person name="Hamid H."/>
            <person name="Hawkins E.S."/>
            <person name="Hirani K."/>
            <person name="Hogues M.E."/>
            <person name="Hollins B."/>
            <person name="Hsiao C.-H."/>
            <person name="Jabil R."/>
            <person name="James M.L."/>
            <person name="Jhangiani S.N."/>
            <person name="Johnson B."/>
            <person name="Johnson Q."/>
            <person name="Joshi V."/>
            <person name="Kalu J.B."/>
            <person name="Kam C."/>
            <person name="Kashfia A."/>
            <person name="Keebler J."/>
            <person name="Kisamo H."/>
            <person name="Kovar C.L."/>
            <person name="Lago L.A."/>
            <person name="Lai C.-Y."/>
            <person name="Laidlaw J."/>
            <person name="Lara F."/>
            <person name="Le T.-K."/>
            <person name="Lee S.L."/>
            <person name="Legall F.H."/>
            <person name="Lemon S.J."/>
            <person name="Lewis L.R."/>
            <person name="Li B."/>
            <person name="Liu Y."/>
            <person name="Liu Y.-S."/>
            <person name="Lopez J."/>
            <person name="Lozado R.J."/>
            <person name="Lu J."/>
            <person name="Madu R.C."/>
            <person name="Maheshwari M."/>
            <person name="Maheshwari R."/>
            <person name="Malloy K."/>
            <person name="Martinez E."/>
            <person name="Mathew T."/>
            <person name="Mercado I.C."/>
            <person name="Mercado C."/>
            <person name="Meyer B."/>
            <person name="Montgomery K."/>
            <person name="Morgan M.B."/>
            <person name="Munidasa M."/>
            <person name="Nazareth L.V."/>
            <person name="Nelson J."/>
            <person name="Ng B.M."/>
            <person name="Nguyen N.B."/>
            <person name="Nguyen P.Q."/>
            <person name="Nguyen T."/>
            <person name="Obregon M."/>
            <person name="Okwuonu G.O."/>
            <person name="Onwere C.G."/>
            <person name="Orozco G."/>
            <person name="Parra A."/>
            <person name="Patel S."/>
            <person name="Patil S."/>
            <person name="Perez A."/>
            <person name="Perez Y."/>
            <person name="Pham C."/>
            <person name="Primus E.L."/>
            <person name="Pu L.-L."/>
            <person name="Puazo M."/>
            <person name="Qin X."/>
            <person name="Quiroz J.B."/>
            <person name="Reese J."/>
            <person name="Richards S."/>
            <person name="Rives C.M."/>
            <person name="Robberts R."/>
            <person name="Ruiz S.J."/>
            <person name="Ruiz M.J."/>
            <person name="Santibanez J."/>
            <person name="Schneider B.W."/>
            <person name="Sisson I."/>
            <person name="Smith M."/>
            <person name="Sodergren E."/>
            <person name="Song X.-Z."/>
            <person name="Song B.B."/>
            <person name="Summersgill H."/>
            <person name="Thelus R."/>
            <person name="Thornton R.D."/>
            <person name="Trejos Z.Y."/>
            <person name="Usmani K."/>
            <person name="Vattathil S."/>
            <person name="Villasana D."/>
            <person name="Walker D.L."/>
            <person name="Wang S."/>
            <person name="Wang K."/>
            <person name="White C.S."/>
            <person name="Williams A.C."/>
            <person name="Williamson J."/>
            <person name="Wilson K."/>
            <person name="Woghiren I.O."/>
            <person name="Woodworth J.R."/>
            <person name="Worley K.C."/>
            <person name="Wright R.A."/>
            <person name="Wu W."/>
            <person name="Young L."/>
            <person name="Zhang L."/>
            <person name="Zhang J."/>
            <person name="Zhu Y."/>
            <person name="Muzny D.M."/>
            <person name="Weinstock G."/>
            <person name="Gibbs R.A."/>
        </authorList>
    </citation>
    <scope>NUCLEOTIDE SEQUENCE [LARGE SCALE GENOMIC DNA]</scope>
    <source>
        <strain evidence="4">LSR1</strain>
    </source>
</reference>
<evidence type="ECO:0000256" key="1">
    <source>
        <dbReference type="SAM" id="MobiDB-lite"/>
    </source>
</evidence>
<dbReference type="GO" id="GO:0000281">
    <property type="term" value="P:mitotic cytokinesis"/>
    <property type="evidence" value="ECO:0007669"/>
    <property type="project" value="TreeGrafter"/>
</dbReference>
<dbReference type="OrthoDB" id="5817051at2759"/>
<name>A0A8R1WC48_ACYPI</name>
<organism evidence="3 4">
    <name type="scientific">Acyrthosiphon pisum</name>
    <name type="common">Pea aphid</name>
    <dbReference type="NCBI Taxonomy" id="7029"/>
    <lineage>
        <taxon>Eukaryota</taxon>
        <taxon>Metazoa</taxon>
        <taxon>Ecdysozoa</taxon>
        <taxon>Arthropoda</taxon>
        <taxon>Hexapoda</taxon>
        <taxon>Insecta</taxon>
        <taxon>Pterygota</taxon>
        <taxon>Neoptera</taxon>
        <taxon>Paraneoptera</taxon>
        <taxon>Hemiptera</taxon>
        <taxon>Sternorrhyncha</taxon>
        <taxon>Aphidomorpha</taxon>
        <taxon>Aphidoidea</taxon>
        <taxon>Aphididae</taxon>
        <taxon>Macrosiphini</taxon>
        <taxon>Acyrthosiphon</taxon>
    </lineage>
</organism>
<dbReference type="InterPro" id="IPR001849">
    <property type="entry name" value="PH_domain"/>
</dbReference>
<dbReference type="GO" id="GO:0031106">
    <property type="term" value="P:septin ring organization"/>
    <property type="evidence" value="ECO:0007669"/>
    <property type="project" value="TreeGrafter"/>
</dbReference>
<reference evidence="3" key="2">
    <citation type="submission" date="2022-06" db="UniProtKB">
        <authorList>
            <consortium name="EnsemblMetazoa"/>
        </authorList>
    </citation>
    <scope>IDENTIFICATION</scope>
</reference>
<feature type="domain" description="PH" evidence="2">
    <location>
        <begin position="303"/>
        <end position="398"/>
    </location>
</feature>
<dbReference type="GeneID" id="100161658"/>
<dbReference type="AlphaFoldDB" id="A0A8R1WC48"/>
<feature type="compositionally biased region" description="Low complexity" evidence="1">
    <location>
        <begin position="465"/>
        <end position="497"/>
    </location>
</feature>
<dbReference type="Pfam" id="PF08174">
    <property type="entry name" value="Anillin"/>
    <property type="match status" value="1"/>
</dbReference>
<protein>
    <recommendedName>
        <fullName evidence="2">PH domain-containing protein</fullName>
    </recommendedName>
</protein>
<dbReference type="SUPFAM" id="SSF50729">
    <property type="entry name" value="PH domain-like"/>
    <property type="match status" value="1"/>
</dbReference>
<feature type="region of interest" description="Disordered" evidence="1">
    <location>
        <begin position="443"/>
        <end position="511"/>
    </location>
</feature>
<accession>A0A8R1WC48</accession>
<keyword evidence="4" id="KW-1185">Reference proteome</keyword>
<evidence type="ECO:0000313" key="3">
    <source>
        <dbReference type="EnsemblMetazoa" id="XP_003247596.1"/>
    </source>
</evidence>
<dbReference type="GO" id="GO:0005826">
    <property type="term" value="C:actomyosin contractile ring"/>
    <property type="evidence" value="ECO:0007669"/>
    <property type="project" value="TreeGrafter"/>
</dbReference>
<dbReference type="EnsemblMetazoa" id="XM_003247548.4">
    <property type="protein sequence ID" value="XP_003247596.1"/>
    <property type="gene ID" value="LOC100161658"/>
</dbReference>
<dbReference type="InterPro" id="IPR012966">
    <property type="entry name" value="AHD"/>
</dbReference>
<proteinExistence type="predicted"/>
<dbReference type="PROSITE" id="PS50003">
    <property type="entry name" value="PH_DOMAIN"/>
    <property type="match status" value="1"/>
</dbReference>
<dbReference type="InterPro" id="IPR051364">
    <property type="entry name" value="Cytokinesis/Rho-signaling"/>
</dbReference>
<evidence type="ECO:0000259" key="2">
    <source>
        <dbReference type="PROSITE" id="PS50003"/>
    </source>
</evidence>
<feature type="region of interest" description="Disordered" evidence="1">
    <location>
        <begin position="1"/>
        <end position="20"/>
    </location>
</feature>